<dbReference type="Proteomes" id="UP000887013">
    <property type="component" value="Unassembled WGS sequence"/>
</dbReference>
<protein>
    <submittedName>
        <fullName evidence="1">Uncharacterized protein</fullName>
    </submittedName>
</protein>
<proteinExistence type="predicted"/>
<sequence length="92" mass="10180">MPAIMLLELSSTPPAMRSSGHLSLGRECLNENDFSRQSHKFSIALKSSDFAGRCILSMTSFSRSSSLRFARCGQAFSYTNKNSDPNRSLNNL</sequence>
<gene>
    <name evidence="1" type="ORF">NPIL_481031</name>
</gene>
<dbReference type="EMBL" id="BMAW01114823">
    <property type="protein sequence ID" value="GFT63508.1"/>
    <property type="molecule type" value="Genomic_DNA"/>
</dbReference>
<accession>A0A8X6PCJ6</accession>
<name>A0A8X6PCJ6_NEPPI</name>
<dbReference type="AlphaFoldDB" id="A0A8X6PCJ6"/>
<keyword evidence="2" id="KW-1185">Reference proteome</keyword>
<comment type="caution">
    <text evidence="1">The sequence shown here is derived from an EMBL/GenBank/DDBJ whole genome shotgun (WGS) entry which is preliminary data.</text>
</comment>
<reference evidence="1" key="1">
    <citation type="submission" date="2020-08" db="EMBL/GenBank/DDBJ databases">
        <title>Multicomponent nature underlies the extraordinary mechanical properties of spider dragline silk.</title>
        <authorList>
            <person name="Kono N."/>
            <person name="Nakamura H."/>
            <person name="Mori M."/>
            <person name="Yoshida Y."/>
            <person name="Ohtoshi R."/>
            <person name="Malay A.D."/>
            <person name="Moran D.A.P."/>
            <person name="Tomita M."/>
            <person name="Numata K."/>
            <person name="Arakawa K."/>
        </authorList>
    </citation>
    <scope>NUCLEOTIDE SEQUENCE</scope>
</reference>
<evidence type="ECO:0000313" key="2">
    <source>
        <dbReference type="Proteomes" id="UP000887013"/>
    </source>
</evidence>
<evidence type="ECO:0000313" key="1">
    <source>
        <dbReference type="EMBL" id="GFT63508.1"/>
    </source>
</evidence>
<organism evidence="1 2">
    <name type="scientific">Nephila pilipes</name>
    <name type="common">Giant wood spider</name>
    <name type="synonym">Nephila maculata</name>
    <dbReference type="NCBI Taxonomy" id="299642"/>
    <lineage>
        <taxon>Eukaryota</taxon>
        <taxon>Metazoa</taxon>
        <taxon>Ecdysozoa</taxon>
        <taxon>Arthropoda</taxon>
        <taxon>Chelicerata</taxon>
        <taxon>Arachnida</taxon>
        <taxon>Araneae</taxon>
        <taxon>Araneomorphae</taxon>
        <taxon>Entelegynae</taxon>
        <taxon>Araneoidea</taxon>
        <taxon>Nephilidae</taxon>
        <taxon>Nephila</taxon>
    </lineage>
</organism>